<keyword evidence="1" id="KW-0472">Membrane</keyword>
<evidence type="ECO:0000313" key="3">
    <source>
        <dbReference type="Proteomes" id="UP000182840"/>
    </source>
</evidence>
<protein>
    <submittedName>
        <fullName evidence="2">Uncharacterized protein</fullName>
    </submittedName>
</protein>
<sequence>MAGVVGLMVNAVLFGTGAVIVLSVPELREHAAYLIAAVVLASLVATPLIAWKIAPRMRLRYWRERENAA</sequence>
<dbReference type="AlphaFoldDB" id="A0A1L3STQ6"/>
<proteinExistence type="predicted"/>
<dbReference type="RefSeq" id="WP_072606059.1">
    <property type="nucleotide sequence ID" value="NZ_CP018171.1"/>
</dbReference>
<organism evidence="2 3">
    <name type="scientific">Aquibium oceanicum</name>
    <dbReference type="NCBI Taxonomy" id="1670800"/>
    <lineage>
        <taxon>Bacteria</taxon>
        <taxon>Pseudomonadati</taxon>
        <taxon>Pseudomonadota</taxon>
        <taxon>Alphaproteobacteria</taxon>
        <taxon>Hyphomicrobiales</taxon>
        <taxon>Phyllobacteriaceae</taxon>
        <taxon>Aquibium</taxon>
    </lineage>
</organism>
<accession>A0A1L3STQ6</accession>
<dbReference type="KEGG" id="meso:BSQ44_16355"/>
<feature type="transmembrane region" description="Helical" evidence="1">
    <location>
        <begin position="7"/>
        <end position="25"/>
    </location>
</feature>
<keyword evidence="1" id="KW-1133">Transmembrane helix</keyword>
<keyword evidence="1" id="KW-0812">Transmembrane</keyword>
<evidence type="ECO:0000313" key="2">
    <source>
        <dbReference type="EMBL" id="APH72760.1"/>
    </source>
</evidence>
<keyword evidence="3" id="KW-1185">Reference proteome</keyword>
<feature type="transmembrane region" description="Helical" evidence="1">
    <location>
        <begin position="31"/>
        <end position="51"/>
    </location>
</feature>
<gene>
    <name evidence="2" type="ORF">BSQ44_16355</name>
</gene>
<reference evidence="3" key="1">
    <citation type="submission" date="2016-11" db="EMBL/GenBank/DDBJ databases">
        <title>Mesorhizobium oceanicum sp. nov., isolated from deep seawater in South China Sea.</title>
        <authorList>
            <person name="Fu G.-Y."/>
        </authorList>
    </citation>
    <scope>NUCLEOTIDE SEQUENCE [LARGE SCALE GENOMIC DNA]</scope>
    <source>
        <strain evidence="3">B7</strain>
    </source>
</reference>
<evidence type="ECO:0000256" key="1">
    <source>
        <dbReference type="SAM" id="Phobius"/>
    </source>
</evidence>
<dbReference type="Proteomes" id="UP000182840">
    <property type="component" value="Chromosome"/>
</dbReference>
<dbReference type="EMBL" id="CP018171">
    <property type="protein sequence ID" value="APH72760.1"/>
    <property type="molecule type" value="Genomic_DNA"/>
</dbReference>
<name>A0A1L3STQ6_9HYPH</name>